<organism evidence="4 5">
    <name type="scientific">Deinococcus carri</name>
    <dbReference type="NCBI Taxonomy" id="1211323"/>
    <lineage>
        <taxon>Bacteria</taxon>
        <taxon>Thermotogati</taxon>
        <taxon>Deinococcota</taxon>
        <taxon>Deinococci</taxon>
        <taxon>Deinococcales</taxon>
        <taxon>Deinococcaceae</taxon>
        <taxon>Deinococcus</taxon>
    </lineage>
</organism>
<dbReference type="Pfam" id="PF25583">
    <property type="entry name" value="WCX"/>
    <property type="match status" value="1"/>
</dbReference>
<dbReference type="EMBL" id="BAABRP010000004">
    <property type="protein sequence ID" value="GAA5512805.1"/>
    <property type="molecule type" value="Genomic_DNA"/>
</dbReference>
<proteinExistence type="predicted"/>
<feature type="region of interest" description="Disordered" evidence="1">
    <location>
        <begin position="1"/>
        <end position="23"/>
    </location>
</feature>
<dbReference type="SUPFAM" id="SSF46785">
    <property type="entry name" value="Winged helix' DNA-binding domain"/>
    <property type="match status" value="1"/>
</dbReference>
<dbReference type="PANTHER" id="PTHR34580">
    <property type="match status" value="1"/>
</dbReference>
<dbReference type="Proteomes" id="UP001401887">
    <property type="component" value="Unassembled WGS sequence"/>
</dbReference>
<feature type="region of interest" description="Disordered" evidence="1">
    <location>
        <begin position="334"/>
        <end position="358"/>
    </location>
</feature>
<dbReference type="InterPro" id="IPR036390">
    <property type="entry name" value="WH_DNA-bd_sf"/>
</dbReference>
<dbReference type="PROSITE" id="PS52050">
    <property type="entry name" value="WYL"/>
    <property type="match status" value="1"/>
</dbReference>
<evidence type="ECO:0000259" key="2">
    <source>
        <dbReference type="Pfam" id="PF13280"/>
    </source>
</evidence>
<accession>A0ABP9W5Z8</accession>
<evidence type="ECO:0000259" key="3">
    <source>
        <dbReference type="Pfam" id="PF25583"/>
    </source>
</evidence>
<comment type="caution">
    <text evidence="4">The sequence shown here is derived from an EMBL/GenBank/DDBJ whole genome shotgun (WGS) entry which is preliminary data.</text>
</comment>
<dbReference type="InterPro" id="IPR026881">
    <property type="entry name" value="WYL_dom"/>
</dbReference>
<evidence type="ECO:0000256" key="1">
    <source>
        <dbReference type="SAM" id="MobiDB-lite"/>
    </source>
</evidence>
<feature type="compositionally biased region" description="Basic and acidic residues" evidence="1">
    <location>
        <begin position="334"/>
        <end position="352"/>
    </location>
</feature>
<sequence length="358" mass="40176">MGDPERHETEALPQREPHSPRQAERLRRLEADLRVRPQTSRELAALYGVPLRTVQRDLQTLRKLGRGVETHAGRSFIPDPRPALGAVEVLTAHAALRLLYHLAPAHHPHAVAILHKLAGQLPEANRHLLDASVSAAPEPRGDDRTLETVAQAWNERRVLRFDYRQPGGEVERGNELCVYLLDIHRSTLALSVTGLERRHDHALRTFRLNRMESAALLPDRYDIPETFNPREHLTDAWGMAGATPPVTVRLRFTPDAAYAVLEGGYPQASEPLIYPDGSVELDLQAGADAGGVPHELLPWLLSWGARVEVLEPEPLRRHWLNELRLAVLRYDPEASRRGTDKPEQGSHAEKLLSLRQAT</sequence>
<dbReference type="Pfam" id="PF13280">
    <property type="entry name" value="WYL"/>
    <property type="match status" value="1"/>
</dbReference>
<evidence type="ECO:0000313" key="4">
    <source>
        <dbReference type="EMBL" id="GAA5512805.1"/>
    </source>
</evidence>
<reference evidence="4 5" key="1">
    <citation type="submission" date="2024-02" db="EMBL/GenBank/DDBJ databases">
        <title>Deinococcus carri NBRC 110142.</title>
        <authorList>
            <person name="Ichikawa N."/>
            <person name="Katano-Makiyama Y."/>
            <person name="Hidaka K."/>
        </authorList>
    </citation>
    <scope>NUCLEOTIDE SEQUENCE [LARGE SCALE GENOMIC DNA]</scope>
    <source>
        <strain evidence="4 5">NBRC 110142</strain>
    </source>
</reference>
<dbReference type="PANTHER" id="PTHR34580:SF1">
    <property type="entry name" value="PROTEIN PAFC"/>
    <property type="match status" value="1"/>
</dbReference>
<feature type="domain" description="WYL" evidence="2">
    <location>
        <begin position="145"/>
        <end position="215"/>
    </location>
</feature>
<name>A0ABP9W5Z8_9DEIO</name>
<dbReference type="InterPro" id="IPR051534">
    <property type="entry name" value="CBASS_pafABC_assoc_protein"/>
</dbReference>
<keyword evidence="5" id="KW-1185">Reference proteome</keyword>
<dbReference type="InterPro" id="IPR057727">
    <property type="entry name" value="WCX_dom"/>
</dbReference>
<gene>
    <name evidence="4" type="ORF">Dcar01_01529</name>
</gene>
<dbReference type="RefSeq" id="WP_345463332.1">
    <property type="nucleotide sequence ID" value="NZ_BAABRP010000004.1"/>
</dbReference>
<evidence type="ECO:0008006" key="6">
    <source>
        <dbReference type="Google" id="ProtNLM"/>
    </source>
</evidence>
<feature type="domain" description="WCX" evidence="3">
    <location>
        <begin position="244"/>
        <end position="324"/>
    </location>
</feature>
<evidence type="ECO:0000313" key="5">
    <source>
        <dbReference type="Proteomes" id="UP001401887"/>
    </source>
</evidence>
<protein>
    <recommendedName>
        <fullName evidence="6">WYL domain-containing protein</fullName>
    </recommendedName>
</protein>